<keyword evidence="3" id="KW-1185">Reference proteome</keyword>
<keyword evidence="1" id="KW-1133">Transmembrane helix</keyword>
<protein>
    <submittedName>
        <fullName evidence="2">Uncharacterized protein</fullName>
    </submittedName>
</protein>
<dbReference type="EMBL" id="MU854737">
    <property type="protein sequence ID" value="KAK4031653.1"/>
    <property type="molecule type" value="Genomic_DNA"/>
</dbReference>
<evidence type="ECO:0000256" key="1">
    <source>
        <dbReference type="SAM" id="Phobius"/>
    </source>
</evidence>
<feature type="transmembrane region" description="Helical" evidence="1">
    <location>
        <begin position="171"/>
        <end position="194"/>
    </location>
</feature>
<gene>
    <name evidence="2" type="ORF">C8A01DRAFT_21172</name>
</gene>
<dbReference type="AlphaFoldDB" id="A0AAN6P4L1"/>
<organism evidence="2 3">
    <name type="scientific">Parachaetomium inaequale</name>
    <dbReference type="NCBI Taxonomy" id="2588326"/>
    <lineage>
        <taxon>Eukaryota</taxon>
        <taxon>Fungi</taxon>
        <taxon>Dikarya</taxon>
        <taxon>Ascomycota</taxon>
        <taxon>Pezizomycotina</taxon>
        <taxon>Sordariomycetes</taxon>
        <taxon>Sordariomycetidae</taxon>
        <taxon>Sordariales</taxon>
        <taxon>Chaetomiaceae</taxon>
        <taxon>Parachaetomium</taxon>
    </lineage>
</organism>
<comment type="caution">
    <text evidence="2">The sequence shown here is derived from an EMBL/GenBank/DDBJ whole genome shotgun (WGS) entry which is preliminary data.</text>
</comment>
<proteinExistence type="predicted"/>
<feature type="non-terminal residue" evidence="2">
    <location>
        <position position="1"/>
    </location>
</feature>
<evidence type="ECO:0000313" key="3">
    <source>
        <dbReference type="Proteomes" id="UP001303115"/>
    </source>
</evidence>
<reference evidence="3" key="1">
    <citation type="journal article" date="2023" name="Mol. Phylogenet. Evol.">
        <title>Genome-scale phylogeny and comparative genomics of the fungal order Sordariales.</title>
        <authorList>
            <person name="Hensen N."/>
            <person name="Bonometti L."/>
            <person name="Westerberg I."/>
            <person name="Brannstrom I.O."/>
            <person name="Guillou S."/>
            <person name="Cros-Aarteil S."/>
            <person name="Calhoun S."/>
            <person name="Haridas S."/>
            <person name="Kuo A."/>
            <person name="Mondo S."/>
            <person name="Pangilinan J."/>
            <person name="Riley R."/>
            <person name="LaButti K."/>
            <person name="Andreopoulos B."/>
            <person name="Lipzen A."/>
            <person name="Chen C."/>
            <person name="Yan M."/>
            <person name="Daum C."/>
            <person name="Ng V."/>
            <person name="Clum A."/>
            <person name="Steindorff A."/>
            <person name="Ohm R.A."/>
            <person name="Martin F."/>
            <person name="Silar P."/>
            <person name="Natvig D.O."/>
            <person name="Lalanne C."/>
            <person name="Gautier V."/>
            <person name="Ament-Velasquez S.L."/>
            <person name="Kruys A."/>
            <person name="Hutchinson M.I."/>
            <person name="Powell A.J."/>
            <person name="Barry K."/>
            <person name="Miller A.N."/>
            <person name="Grigoriev I.V."/>
            <person name="Debuchy R."/>
            <person name="Gladieux P."/>
            <person name="Hiltunen Thoren M."/>
            <person name="Johannesson H."/>
        </authorList>
    </citation>
    <scope>NUCLEOTIDE SEQUENCE [LARGE SCALE GENOMIC DNA]</scope>
    <source>
        <strain evidence="3">CBS 284.82</strain>
    </source>
</reference>
<sequence>TPFVPPQSCADQFITATFISNSSGTVTVLASDPANSRFAACQPSGWDAGGEGERSFQFSPAVCPSGWTAYKLGRTVSGVGVPVTHKKTFSAAYCCSRHFTHGMLPNNRWRGRHHRITLSDIPSLSPTPPQLPCSTSAVVPGATVEPDLVSRGTCNSNDGILRMSSGRTGTFWFLAVGLPIIILAIIATCVGVWYRRRRCRSGKEEIVGVRLS</sequence>
<evidence type="ECO:0000313" key="2">
    <source>
        <dbReference type="EMBL" id="KAK4031653.1"/>
    </source>
</evidence>
<accession>A0AAN6P4L1</accession>
<dbReference type="Proteomes" id="UP001303115">
    <property type="component" value="Unassembled WGS sequence"/>
</dbReference>
<name>A0AAN6P4L1_9PEZI</name>
<keyword evidence="1" id="KW-0812">Transmembrane</keyword>
<keyword evidence="1" id="KW-0472">Membrane</keyword>